<dbReference type="RefSeq" id="WP_014866535.1">
    <property type="nucleotide sequence ID" value="NZ_DAIMMY010000003.1"/>
</dbReference>
<accession>A0A0X3BIS2</accession>
<dbReference type="EMBL" id="LT158599">
    <property type="protein sequence ID" value="CVK32037.1"/>
    <property type="molecule type" value="Genomic_DNA"/>
</dbReference>
<proteinExistence type="predicted"/>
<reference evidence="1 2" key="1">
    <citation type="submission" date="2016-01" db="EMBL/GenBank/DDBJ databases">
        <authorList>
            <person name="Manzoor S."/>
        </authorList>
    </citation>
    <scope>NUCLEOTIDE SEQUENCE [LARGE SCALE GENOMIC DNA]</scope>
    <source>
        <strain evidence="1">Methanoculleus sp MAB1</strain>
    </source>
</reference>
<evidence type="ECO:0000313" key="1">
    <source>
        <dbReference type="EMBL" id="CVK32037.1"/>
    </source>
</evidence>
<sequence length="164" mass="18293">MVKGSSLEDNCCNGLFDAFEFTRFQDAKPPKRKGVYVIRIHQRGTPVGEVHEKAIGLAGSIGWDVAGRFLCSRFDRLLAIGDCPTIYIGSAGTYAGSKNTLKGRYLEFSRRHTAQYPVWALLSSGWELQYGWMIVDDHPGTAEEALKERYRKAHGGRLPALVSR</sequence>
<name>A0A0X3BIS2_9EURY</name>
<gene>
    <name evidence="1" type="ORF">MMAB1_0823</name>
</gene>
<dbReference type="KEGG" id="mema:MMAB1_0823"/>
<protein>
    <submittedName>
        <fullName evidence="1">Uncharacterized protein</fullName>
    </submittedName>
</protein>
<dbReference type="AlphaFoldDB" id="A0A0X3BIS2"/>
<organism evidence="1 2">
    <name type="scientific">Methanoculleus bourgensis</name>
    <dbReference type="NCBI Taxonomy" id="83986"/>
    <lineage>
        <taxon>Archaea</taxon>
        <taxon>Methanobacteriati</taxon>
        <taxon>Methanobacteriota</taxon>
        <taxon>Stenosarchaea group</taxon>
        <taxon>Methanomicrobia</taxon>
        <taxon>Methanomicrobiales</taxon>
        <taxon>Methanomicrobiaceae</taxon>
        <taxon>Methanoculleus</taxon>
    </lineage>
</organism>
<dbReference type="Proteomes" id="UP000069850">
    <property type="component" value="Chromosome 1"/>
</dbReference>
<evidence type="ECO:0000313" key="2">
    <source>
        <dbReference type="Proteomes" id="UP000069850"/>
    </source>
</evidence>